<evidence type="ECO:0000313" key="1">
    <source>
        <dbReference type="EMBL" id="SHF60114.1"/>
    </source>
</evidence>
<dbReference type="AlphaFoldDB" id="A0A1M5CZP0"/>
<dbReference type="OrthoDB" id="9944109at2"/>
<proteinExistence type="predicted"/>
<gene>
    <name evidence="1" type="ORF">SAMN05444483_101736</name>
</gene>
<protein>
    <submittedName>
        <fullName evidence="1">Uncharacterized protein</fullName>
    </submittedName>
</protein>
<dbReference type="Proteomes" id="UP000183945">
    <property type="component" value="Unassembled WGS sequence"/>
</dbReference>
<accession>A0A1M5CZP0</accession>
<reference evidence="2" key="1">
    <citation type="submission" date="2016-11" db="EMBL/GenBank/DDBJ databases">
        <authorList>
            <person name="Varghese N."/>
            <person name="Submissions S."/>
        </authorList>
    </citation>
    <scope>NUCLEOTIDE SEQUENCE [LARGE SCALE GENOMIC DNA]</scope>
    <source>
        <strain evidence="2">DSM 24579</strain>
    </source>
</reference>
<name>A0A1M5CZP0_SALEC</name>
<dbReference type="EMBL" id="FQVT01000001">
    <property type="protein sequence ID" value="SHF60114.1"/>
    <property type="molecule type" value="Genomic_DNA"/>
</dbReference>
<dbReference type="STRING" id="1073325.SAMN05444483_101736"/>
<evidence type="ECO:0000313" key="2">
    <source>
        <dbReference type="Proteomes" id="UP000183945"/>
    </source>
</evidence>
<keyword evidence="2" id="KW-1185">Reference proteome</keyword>
<sequence>MSNYERVITNAKGEDTGVRENNRGALYINHKIFFSNPDVLKKVDRLATSKLVKRIRFNKKNE</sequence>
<organism evidence="1 2">
    <name type="scientific">Salegentibacter echinorum</name>
    <dbReference type="NCBI Taxonomy" id="1073325"/>
    <lineage>
        <taxon>Bacteria</taxon>
        <taxon>Pseudomonadati</taxon>
        <taxon>Bacteroidota</taxon>
        <taxon>Flavobacteriia</taxon>
        <taxon>Flavobacteriales</taxon>
        <taxon>Flavobacteriaceae</taxon>
        <taxon>Salegentibacter</taxon>
    </lineage>
</organism>
<dbReference type="RefSeq" id="WP_139277055.1">
    <property type="nucleotide sequence ID" value="NZ_FQVT01000001.1"/>
</dbReference>